<sequence>MKKPGKAKADSVQAGGRSKGKPKNVIKASLGSEKGPKAVSKGNAVKAKSKGFTDQNKSWLKPKAAAPEPEEPMLDDDDDSDDDVMDDEFDIEEGGTLPDSPGEDEAADEAAATANGGLDDDEHISMRGELWSDENESFEDSEAGDEEGDEEGPEEEEEEEDGSASDDSDQMLDVERKAREIDRDRAVRAAEAQAEEKAMQTNLKGLPEAEQEDAAARPSLLPAADSRDAALEGQDLNAVLRRMKEIARVLEHFQQLREPGRARSEYMEQLKKDIREYYGYNGFMVDTMLGMFTVPEALELIEANEGRRPITLRTNTLKTRRRELAAALIARGVNLDPIGKWSKVGLVVYESNVPVGATPEYMAGHYMLQGASSFLPVMSLAPQEGEQVVDMAAAPGGKTTYIAALMRNTGMIFANEVNPQRLKSVQGNLQRMGVTNAVVSCYDGRELPKALGMHSVDRALLDAPCSGTGVISKDPTVKANKSQQEIWKCAHLQKQLLLAAIDMVDAGSKTGGYVVYSTCSIMVEENENVVNYALRKRHVKVVPSGLEFGREGFAKYREFRFHPSLTQSRRFYPHVHNLDGFFVCKLKKVANGPKEQLGGEEDVPSDMEGADDEVTVEDEEPQKPSKAQAGQAEGRKRSAAEADTDSAAAKPKKQKRESRILRAARRELEAERSKEQSTAATAPAGSQATPGDLPEQYAVQPEPSASLAQGLQASKQKPKKTKAVQKAAGLSAEAPQDSAPQHSGKAKRGGSLAQDAVPAQPDKVAEAKAEQLPKKGLKHIKQKGKKAKGPDPSTGKLLEGAIAMLAARAPKHVKR</sequence>
<dbReference type="PANTHER" id="PTHR22807">
    <property type="entry name" value="NOP2 YEAST -RELATED NOL1/NOP2/FMU SUN DOMAIN-CONTAINING"/>
    <property type="match status" value="1"/>
</dbReference>
<dbReference type="PRINTS" id="PR02008">
    <property type="entry name" value="RCMTFAMILY"/>
</dbReference>
<dbReference type="PRINTS" id="PR02012">
    <property type="entry name" value="RCMTNOP2"/>
</dbReference>
<feature type="binding site" evidence="9">
    <location>
        <position position="462"/>
    </location>
    <ligand>
        <name>S-adenosyl-L-methionine</name>
        <dbReference type="ChEBI" id="CHEBI:59789"/>
    </ligand>
</feature>
<evidence type="ECO:0000256" key="1">
    <source>
        <dbReference type="ARBA" id="ARBA00004604"/>
    </source>
</evidence>
<keyword evidence="3" id="KW-0690">Ribosome biogenesis</keyword>
<feature type="compositionally biased region" description="Basic and acidic residues" evidence="10">
    <location>
        <begin position="763"/>
        <end position="773"/>
    </location>
</feature>
<dbReference type="PROSITE" id="PS51686">
    <property type="entry name" value="SAM_MT_RSMB_NOP"/>
    <property type="match status" value="1"/>
</dbReference>
<evidence type="ECO:0000256" key="9">
    <source>
        <dbReference type="PROSITE-ProRule" id="PRU01023"/>
    </source>
</evidence>
<feature type="binding site" evidence="9">
    <location>
        <begin position="392"/>
        <end position="398"/>
    </location>
    <ligand>
        <name>S-adenosyl-L-methionine</name>
        <dbReference type="ChEBI" id="CHEBI:59789"/>
    </ligand>
</feature>
<dbReference type="InterPro" id="IPR011023">
    <property type="entry name" value="Nop2p"/>
</dbReference>
<dbReference type="Gene3D" id="3.40.50.150">
    <property type="entry name" value="Vaccinia Virus protein VP39"/>
    <property type="match status" value="1"/>
</dbReference>
<evidence type="ECO:0000256" key="4">
    <source>
        <dbReference type="ARBA" id="ARBA00022603"/>
    </source>
</evidence>
<dbReference type="InterPro" id="IPR049560">
    <property type="entry name" value="MeTrfase_RsmB-F_NOP2_cat"/>
</dbReference>
<dbReference type="InterPro" id="IPR018314">
    <property type="entry name" value="RsmB/NOL1/NOP2-like_CS"/>
</dbReference>
<evidence type="ECO:0000256" key="10">
    <source>
        <dbReference type="SAM" id="MobiDB-lite"/>
    </source>
</evidence>
<evidence type="ECO:0000259" key="11">
    <source>
        <dbReference type="PROSITE" id="PS51686"/>
    </source>
</evidence>
<dbReference type="InterPro" id="IPR023273">
    <property type="entry name" value="RCMT_NOP2"/>
</dbReference>
<comment type="similarity">
    <text evidence="2 9">Belongs to the class I-like SAM-binding methyltransferase superfamily. RsmB/NOP family.</text>
</comment>
<feature type="compositionally biased region" description="Basic and acidic residues" evidence="10">
    <location>
        <begin position="173"/>
        <end position="198"/>
    </location>
</feature>
<dbReference type="PROSITE" id="PS01153">
    <property type="entry name" value="NOL1_NOP2_SUN"/>
    <property type="match status" value="1"/>
</dbReference>
<dbReference type="PANTHER" id="PTHR22807:SF30">
    <property type="entry name" value="28S RRNA (CYTOSINE(4447)-C(5))-METHYLTRANSFERASE-RELATED"/>
    <property type="match status" value="1"/>
</dbReference>
<comment type="caution">
    <text evidence="12">The sequence shown here is derived from an EMBL/GenBank/DDBJ whole genome shotgun (WGS) entry which is preliminary data.</text>
</comment>
<feature type="binding site" evidence="9">
    <location>
        <position position="416"/>
    </location>
    <ligand>
        <name>S-adenosyl-L-methionine</name>
        <dbReference type="ChEBI" id="CHEBI:59789"/>
    </ligand>
</feature>
<feature type="compositionally biased region" description="Basic and acidic residues" evidence="10">
    <location>
        <begin position="657"/>
        <end position="675"/>
    </location>
</feature>
<feature type="compositionally biased region" description="Acidic residues" evidence="10">
    <location>
        <begin position="68"/>
        <end position="93"/>
    </location>
</feature>
<dbReference type="Gene3D" id="3.30.70.1170">
    <property type="entry name" value="Sun protein, domain 3"/>
    <property type="match status" value="1"/>
</dbReference>
<evidence type="ECO:0000313" key="13">
    <source>
        <dbReference type="Proteomes" id="UP001497392"/>
    </source>
</evidence>
<organism evidence="12 13">
    <name type="scientific">Coccomyxa viridis</name>
    <dbReference type="NCBI Taxonomy" id="1274662"/>
    <lineage>
        <taxon>Eukaryota</taxon>
        <taxon>Viridiplantae</taxon>
        <taxon>Chlorophyta</taxon>
        <taxon>core chlorophytes</taxon>
        <taxon>Trebouxiophyceae</taxon>
        <taxon>Trebouxiophyceae incertae sedis</taxon>
        <taxon>Coccomyxaceae</taxon>
        <taxon>Coccomyxa</taxon>
    </lineage>
</organism>
<feature type="domain" description="SAM-dependent MTase RsmB/NOP-type" evidence="11">
    <location>
        <begin position="300"/>
        <end position="589"/>
    </location>
</feature>
<keyword evidence="7 9" id="KW-0694">RNA-binding</keyword>
<evidence type="ECO:0000256" key="3">
    <source>
        <dbReference type="ARBA" id="ARBA00022517"/>
    </source>
</evidence>
<proteinExistence type="inferred from homology"/>
<feature type="compositionally biased region" description="Acidic residues" evidence="10">
    <location>
        <begin position="131"/>
        <end position="172"/>
    </location>
</feature>
<dbReference type="Proteomes" id="UP001497392">
    <property type="component" value="Unassembled WGS sequence"/>
</dbReference>
<feature type="binding site" evidence="9">
    <location>
        <position position="443"/>
    </location>
    <ligand>
        <name>S-adenosyl-L-methionine</name>
        <dbReference type="ChEBI" id="CHEBI:59789"/>
    </ligand>
</feature>
<evidence type="ECO:0000256" key="5">
    <source>
        <dbReference type="ARBA" id="ARBA00022679"/>
    </source>
</evidence>
<keyword evidence="5 9" id="KW-0808">Transferase</keyword>
<feature type="region of interest" description="Disordered" evidence="10">
    <location>
        <begin position="1"/>
        <end position="216"/>
    </location>
</feature>
<evidence type="ECO:0000256" key="6">
    <source>
        <dbReference type="ARBA" id="ARBA00022691"/>
    </source>
</evidence>
<feature type="region of interest" description="Disordered" evidence="10">
    <location>
        <begin position="594"/>
        <end position="796"/>
    </location>
</feature>
<feature type="compositionally biased region" description="Polar residues" evidence="10">
    <location>
        <begin position="676"/>
        <end position="689"/>
    </location>
</feature>
<protein>
    <submittedName>
        <fullName evidence="12">G985 protein</fullName>
    </submittedName>
</protein>
<keyword evidence="6 9" id="KW-0949">S-adenosyl-L-methionine</keyword>
<dbReference type="NCBIfam" id="TIGR00446">
    <property type="entry name" value="nop2p"/>
    <property type="match status" value="1"/>
</dbReference>
<evidence type="ECO:0000256" key="2">
    <source>
        <dbReference type="ARBA" id="ARBA00007494"/>
    </source>
</evidence>
<dbReference type="InterPro" id="IPR029063">
    <property type="entry name" value="SAM-dependent_MTases_sf"/>
</dbReference>
<keyword evidence="4 9" id="KW-0489">Methyltransferase</keyword>
<dbReference type="InterPro" id="IPR001678">
    <property type="entry name" value="MeTrfase_RsmB-F_NOP2_dom"/>
</dbReference>
<dbReference type="SUPFAM" id="SSF53335">
    <property type="entry name" value="S-adenosyl-L-methionine-dependent methyltransferases"/>
    <property type="match status" value="1"/>
</dbReference>
<feature type="compositionally biased region" description="Basic residues" evidence="10">
    <location>
        <begin position="775"/>
        <end position="787"/>
    </location>
</feature>
<evidence type="ECO:0000313" key="12">
    <source>
        <dbReference type="EMBL" id="CAL5219196.1"/>
    </source>
</evidence>
<comment type="subcellular location">
    <subcellularLocation>
        <location evidence="1">Nucleus</location>
        <location evidence="1">Nucleolus</location>
    </subcellularLocation>
</comment>
<evidence type="ECO:0000256" key="7">
    <source>
        <dbReference type="ARBA" id="ARBA00022884"/>
    </source>
</evidence>
<dbReference type="InterPro" id="IPR023267">
    <property type="entry name" value="RCMT"/>
</dbReference>
<dbReference type="Pfam" id="PF01189">
    <property type="entry name" value="Methyltr_RsmB-F"/>
    <property type="match status" value="1"/>
</dbReference>
<feature type="active site" description="Nucleophile" evidence="9">
    <location>
        <position position="519"/>
    </location>
</feature>
<gene>
    <name evidence="12" type="primary">g985</name>
    <name evidence="12" type="ORF">VP750_LOCUS855</name>
</gene>
<dbReference type="EMBL" id="CAXHTA020000002">
    <property type="protein sequence ID" value="CAL5219196.1"/>
    <property type="molecule type" value="Genomic_DNA"/>
</dbReference>
<name>A0ABP1FH44_9CHLO</name>
<reference evidence="12 13" key="1">
    <citation type="submission" date="2024-06" db="EMBL/GenBank/DDBJ databases">
        <authorList>
            <person name="Kraege A."/>
            <person name="Thomma B."/>
        </authorList>
    </citation>
    <scope>NUCLEOTIDE SEQUENCE [LARGE SCALE GENOMIC DNA]</scope>
</reference>
<keyword evidence="13" id="KW-1185">Reference proteome</keyword>
<evidence type="ECO:0000256" key="8">
    <source>
        <dbReference type="ARBA" id="ARBA00023242"/>
    </source>
</evidence>
<keyword evidence="8" id="KW-0539">Nucleus</keyword>
<accession>A0ABP1FH44</accession>
<feature type="compositionally biased region" description="Acidic residues" evidence="10">
    <location>
        <begin position="598"/>
        <end position="620"/>
    </location>
</feature>